<name>A0ABD2WJL8_9HYME</name>
<dbReference type="PANTHER" id="PTHR24379:SF121">
    <property type="entry name" value="C2H2-TYPE DOMAIN-CONTAINING PROTEIN"/>
    <property type="match status" value="1"/>
</dbReference>
<keyword evidence="2" id="KW-0677">Repeat</keyword>
<organism evidence="7 8">
    <name type="scientific">Trichogramma kaykai</name>
    <dbReference type="NCBI Taxonomy" id="54128"/>
    <lineage>
        <taxon>Eukaryota</taxon>
        <taxon>Metazoa</taxon>
        <taxon>Ecdysozoa</taxon>
        <taxon>Arthropoda</taxon>
        <taxon>Hexapoda</taxon>
        <taxon>Insecta</taxon>
        <taxon>Pterygota</taxon>
        <taxon>Neoptera</taxon>
        <taxon>Endopterygota</taxon>
        <taxon>Hymenoptera</taxon>
        <taxon>Apocrita</taxon>
        <taxon>Proctotrupomorpha</taxon>
        <taxon>Chalcidoidea</taxon>
        <taxon>Trichogrammatidae</taxon>
        <taxon>Trichogramma</taxon>
    </lineage>
</organism>
<keyword evidence="1" id="KW-0479">Metal-binding</keyword>
<dbReference type="PROSITE" id="PS50157">
    <property type="entry name" value="ZINC_FINGER_C2H2_2"/>
    <property type="match status" value="3"/>
</dbReference>
<evidence type="ECO:0000259" key="6">
    <source>
        <dbReference type="PROSITE" id="PS50157"/>
    </source>
</evidence>
<evidence type="ECO:0000256" key="1">
    <source>
        <dbReference type="ARBA" id="ARBA00022723"/>
    </source>
</evidence>
<sequence length="176" mass="20699">MADSKGYACEICHEVFLIKKEKEDHFEEVHLKIFACEETNDCIAEFENDLARAIHIMSKHRVIKKHQCEKCEDKFSFKKNLNDHLAKKHGKFLGQECEECGELFNEVDALKKHLDEVHSKLQAYICPEHCDLFFSIKDDLMRHLVDVEGLTCQECGQFCDYRSKFYKHMKEVHGKV</sequence>
<dbReference type="SUPFAM" id="SSF57667">
    <property type="entry name" value="beta-beta-alpha zinc fingers"/>
    <property type="match status" value="1"/>
</dbReference>
<dbReference type="PROSITE" id="PS00028">
    <property type="entry name" value="ZINC_FINGER_C2H2_1"/>
    <property type="match status" value="4"/>
</dbReference>
<keyword evidence="8" id="KW-1185">Reference proteome</keyword>
<accession>A0ABD2WJL8</accession>
<proteinExistence type="predicted"/>
<comment type="caution">
    <text evidence="7">The sequence shown here is derived from an EMBL/GenBank/DDBJ whole genome shotgun (WGS) entry which is preliminary data.</text>
</comment>
<evidence type="ECO:0000256" key="2">
    <source>
        <dbReference type="ARBA" id="ARBA00022737"/>
    </source>
</evidence>
<feature type="domain" description="C2H2-type" evidence="6">
    <location>
        <begin position="95"/>
        <end position="123"/>
    </location>
</feature>
<evidence type="ECO:0000256" key="3">
    <source>
        <dbReference type="ARBA" id="ARBA00022771"/>
    </source>
</evidence>
<dbReference type="InterPro" id="IPR013087">
    <property type="entry name" value="Znf_C2H2_type"/>
</dbReference>
<protein>
    <recommendedName>
        <fullName evidence="6">C2H2-type domain-containing protein</fullName>
    </recommendedName>
</protein>
<dbReference type="InterPro" id="IPR036236">
    <property type="entry name" value="Znf_C2H2_sf"/>
</dbReference>
<evidence type="ECO:0000313" key="8">
    <source>
        <dbReference type="Proteomes" id="UP001627154"/>
    </source>
</evidence>
<reference evidence="7 8" key="1">
    <citation type="journal article" date="2024" name="bioRxiv">
        <title>A reference genome for Trichogramma kaykai: A tiny desert-dwelling parasitoid wasp with competing sex-ratio distorters.</title>
        <authorList>
            <person name="Culotta J."/>
            <person name="Lindsey A.R."/>
        </authorList>
    </citation>
    <scope>NUCLEOTIDE SEQUENCE [LARGE SCALE GENOMIC DNA]</scope>
    <source>
        <strain evidence="7 8">KSX58</strain>
    </source>
</reference>
<feature type="domain" description="C2H2-type" evidence="6">
    <location>
        <begin position="66"/>
        <end position="89"/>
    </location>
</feature>
<keyword evidence="3 5" id="KW-0863">Zinc-finger</keyword>
<dbReference type="GO" id="GO:0008270">
    <property type="term" value="F:zinc ion binding"/>
    <property type="evidence" value="ECO:0007669"/>
    <property type="project" value="UniProtKB-KW"/>
</dbReference>
<dbReference type="SMART" id="SM00355">
    <property type="entry name" value="ZnF_C2H2"/>
    <property type="match status" value="6"/>
</dbReference>
<dbReference type="Proteomes" id="UP001627154">
    <property type="component" value="Unassembled WGS sequence"/>
</dbReference>
<dbReference type="PANTHER" id="PTHR24379">
    <property type="entry name" value="KRAB AND ZINC FINGER DOMAIN-CONTAINING"/>
    <property type="match status" value="1"/>
</dbReference>
<evidence type="ECO:0000256" key="4">
    <source>
        <dbReference type="ARBA" id="ARBA00022833"/>
    </source>
</evidence>
<evidence type="ECO:0000256" key="5">
    <source>
        <dbReference type="PROSITE-ProRule" id="PRU00042"/>
    </source>
</evidence>
<dbReference type="Gene3D" id="3.30.160.60">
    <property type="entry name" value="Classic Zinc Finger"/>
    <property type="match status" value="2"/>
</dbReference>
<dbReference type="AlphaFoldDB" id="A0ABD2WJL8"/>
<gene>
    <name evidence="7" type="ORF">TKK_012322</name>
</gene>
<keyword evidence="4" id="KW-0862">Zinc</keyword>
<dbReference type="EMBL" id="JBJJXI010000100">
    <property type="protein sequence ID" value="KAL3393048.1"/>
    <property type="molecule type" value="Genomic_DNA"/>
</dbReference>
<evidence type="ECO:0000313" key="7">
    <source>
        <dbReference type="EMBL" id="KAL3393048.1"/>
    </source>
</evidence>
<feature type="domain" description="C2H2-type" evidence="6">
    <location>
        <begin position="150"/>
        <end position="176"/>
    </location>
</feature>